<dbReference type="eggNOG" id="COG1403">
    <property type="taxonomic scope" value="Bacteria"/>
</dbReference>
<evidence type="ECO:0000256" key="3">
    <source>
        <dbReference type="ARBA" id="ARBA00038412"/>
    </source>
</evidence>
<evidence type="ECO:0000256" key="4">
    <source>
        <dbReference type="ARBA" id="ARBA00040194"/>
    </source>
</evidence>
<feature type="domain" description="HNH nuclease" evidence="5">
    <location>
        <begin position="20"/>
        <end position="88"/>
    </location>
</feature>
<dbReference type="GO" id="GO:0005829">
    <property type="term" value="C:cytosol"/>
    <property type="evidence" value="ECO:0007669"/>
    <property type="project" value="TreeGrafter"/>
</dbReference>
<protein>
    <recommendedName>
        <fullName evidence="4">Putative HNH nuclease YajD</fullName>
    </recommendedName>
</protein>
<dbReference type="PANTHER" id="PTHR41286">
    <property type="entry name" value="HNH NUCLEASE YAJD-RELATED"/>
    <property type="match status" value="1"/>
</dbReference>
<evidence type="ECO:0000313" key="6">
    <source>
        <dbReference type="EMBL" id="BAM46340.1"/>
    </source>
</evidence>
<keyword evidence="2" id="KW-0378">Hydrolase</keyword>
<dbReference type="GO" id="GO:0016787">
    <property type="term" value="F:hydrolase activity"/>
    <property type="evidence" value="ECO:0007669"/>
    <property type="project" value="UniProtKB-KW"/>
</dbReference>
<dbReference type="GO" id="GO:0008270">
    <property type="term" value="F:zinc ion binding"/>
    <property type="evidence" value="ECO:0007669"/>
    <property type="project" value="InterPro"/>
</dbReference>
<accession>K0IVC3</accession>
<dbReference type="HOGENOM" id="CLU_108879_9_1_9"/>
<dbReference type="InterPro" id="IPR002711">
    <property type="entry name" value="HNH"/>
</dbReference>
<dbReference type="Gene3D" id="1.10.30.50">
    <property type="match status" value="1"/>
</dbReference>
<evidence type="ECO:0000256" key="1">
    <source>
        <dbReference type="ARBA" id="ARBA00022722"/>
    </source>
</evidence>
<dbReference type="GO" id="GO:0004519">
    <property type="term" value="F:endonuclease activity"/>
    <property type="evidence" value="ECO:0007669"/>
    <property type="project" value="InterPro"/>
</dbReference>
<organism evidence="6 7">
    <name type="scientific">Amphibacillus xylanus (strain ATCC 51415 / DSM 6626 / JCM 7361 / LMG 17667 / NBRC 15112 / Ep01)</name>
    <dbReference type="NCBI Taxonomy" id="698758"/>
    <lineage>
        <taxon>Bacteria</taxon>
        <taxon>Bacillati</taxon>
        <taxon>Bacillota</taxon>
        <taxon>Bacilli</taxon>
        <taxon>Bacillales</taxon>
        <taxon>Bacillaceae</taxon>
        <taxon>Amphibacillus</taxon>
    </lineage>
</organism>
<dbReference type="PANTHER" id="PTHR41286:SF1">
    <property type="entry name" value="HNH NUCLEASE YAJD-RELATED"/>
    <property type="match status" value="1"/>
</dbReference>
<comment type="similarity">
    <text evidence="3">Belongs to the HNH nuclease family.</text>
</comment>
<dbReference type="SMART" id="SM00507">
    <property type="entry name" value="HNHc"/>
    <property type="match status" value="1"/>
</dbReference>
<dbReference type="Pfam" id="PF01844">
    <property type="entry name" value="HNH"/>
    <property type="match status" value="1"/>
</dbReference>
<gene>
    <name evidence="6" type="ordered locus">AXY_02080</name>
</gene>
<dbReference type="OrthoDB" id="9811997at2"/>
<reference evidence="6 7" key="1">
    <citation type="submission" date="2011-01" db="EMBL/GenBank/DDBJ databases">
        <title>Whole genome sequence of Amphibacillus xylinus NBRC 15112.</title>
        <authorList>
            <person name="Nakazawa H."/>
            <person name="Katano Y."/>
            <person name="Nakamura S."/>
            <person name="Sasagawa M."/>
            <person name="Fukada J."/>
            <person name="Arai T."/>
            <person name="Sasakura N."/>
            <person name="Mochizuki D."/>
            <person name="Hosoyama A."/>
            <person name="Harada K."/>
            <person name="Horikawa H."/>
            <person name="Kato Y."/>
            <person name="Harada T."/>
            <person name="Sasaki K."/>
            <person name="Sekiguchi M."/>
            <person name="Hodoyama M."/>
            <person name="Nishiko R."/>
            <person name="Narita H."/>
            <person name="Hanamaki A."/>
            <person name="Hata C."/>
            <person name="Konno Y."/>
            <person name="Niimura Y."/>
            <person name="Yamazaki S."/>
            <person name="Fujita N."/>
        </authorList>
    </citation>
    <scope>NUCLEOTIDE SEQUENCE [LARGE SCALE GENOMIC DNA]</scope>
    <source>
        <strain evidence="7">ATCC 51415 / DSM 6626 / JCM 7361 / LMG 17667 / NBRC 15112 / Ep01</strain>
    </source>
</reference>
<proteinExistence type="inferred from homology"/>
<dbReference type="EMBL" id="AP012050">
    <property type="protein sequence ID" value="BAM46340.1"/>
    <property type="molecule type" value="Genomic_DNA"/>
</dbReference>
<name>K0IVC3_AMPXN</name>
<dbReference type="Proteomes" id="UP000006294">
    <property type="component" value="Chromosome"/>
</dbReference>
<evidence type="ECO:0000256" key="2">
    <source>
        <dbReference type="ARBA" id="ARBA00022801"/>
    </source>
</evidence>
<dbReference type="RefSeq" id="WP_015008946.1">
    <property type="nucleotide sequence ID" value="NC_018704.1"/>
</dbReference>
<keyword evidence="1" id="KW-0540">Nuclease</keyword>
<keyword evidence="7" id="KW-1185">Reference proteome</keyword>
<dbReference type="AlphaFoldDB" id="K0IVC3"/>
<evidence type="ECO:0000259" key="5">
    <source>
        <dbReference type="SMART" id="SM00507"/>
    </source>
</evidence>
<dbReference type="STRING" id="698758.AXY_02080"/>
<dbReference type="KEGG" id="axl:AXY_02080"/>
<dbReference type="GO" id="GO:0003676">
    <property type="term" value="F:nucleic acid binding"/>
    <property type="evidence" value="ECO:0007669"/>
    <property type="project" value="InterPro"/>
</dbReference>
<sequence>MVYTTPGSKKKFYASGGWLWLREKALERDNYECQECKRNGLVTIDSKKVEGKKKEIVLNVHHIKEIETHPDLALELDNLETLCVSCHNKIHGKGFKPKEKKWNDERW</sequence>
<dbReference type="CDD" id="cd00085">
    <property type="entry name" value="HNHc"/>
    <property type="match status" value="1"/>
</dbReference>
<evidence type="ECO:0000313" key="7">
    <source>
        <dbReference type="Proteomes" id="UP000006294"/>
    </source>
</evidence>
<dbReference type="InterPro" id="IPR003615">
    <property type="entry name" value="HNH_nuc"/>
</dbReference>